<dbReference type="EMBL" id="CP049863">
    <property type="protein sequence ID" value="QIK64183.1"/>
    <property type="molecule type" value="Genomic_DNA"/>
</dbReference>
<feature type="transmembrane region" description="Helical" evidence="8">
    <location>
        <begin position="155"/>
        <end position="176"/>
    </location>
</feature>
<feature type="transmembrane region" description="Helical" evidence="8">
    <location>
        <begin position="518"/>
        <end position="536"/>
    </location>
</feature>
<evidence type="ECO:0000256" key="1">
    <source>
        <dbReference type="ARBA" id="ARBA00004651"/>
    </source>
</evidence>
<sequence>MILSGASSASLRSRVMRPLAGRDPGRGRLTTAVAVSCGVLASALFALFAIHVLHAPPGFLAMATFLSVQAGSAIKDRSAVKRAVTAAMLIPSVLIAVLAAWVLSPWRPAVIAVFVVLTGLVVWVRRFGPRAAAVGAAGFFAYFFTLFMRPTGVELPVYCMLVGGAVATQCVVRLVLLAKRPRRELNVMLHELRSASEAALQSAFADGKAGTLRARLARVDEIGRAITTWQQEFQTDRFLACDEQSFAERVLDARITIEEVCGELVARHAATAITPEQRSAAGQLGLSLSQHASPAEIAEAVLWAEHTLASAGTEGTANSAVILIAQAVVAQDALRQSGRSEAQPLSSAVNSAAKPPPPPSAPDLAAGHPHQANGKKKKRLEWVPWRNWAPTSRMAVQAMAAALIATVAGEAISASRWYWAVLTAFVVFVGTTTRSDILTRAYRRVIGTVAGIVVGVIAVLVVGHDPNMLILICVLSVFGMLYFGAISYAYSSFFMVVMLVAIYSMLGVLNGTLLELRVSETVTGAVIGVLCAYLIFSANSHPALMAKVNAYFDALDQLLQLCRAALDQPEQRRAALTALQRIENAQVSVEQTVSAMSTAFFFGRRDQVSSAVHLMYVASRAAARFVQSAIAEASAADVLSVKDANIPAAVDETRHSLNRARSSLNAPDSFPAAPATTGVDLALAPHSAQATAELQALSRIDWAMRRVIDLASGSKSVSLSSDDSS</sequence>
<feature type="transmembrane region" description="Helical" evidence="8">
    <location>
        <begin position="109"/>
        <end position="124"/>
    </location>
</feature>
<feature type="transmembrane region" description="Helical" evidence="8">
    <location>
        <begin position="493"/>
        <end position="512"/>
    </location>
</feature>
<comment type="subcellular location">
    <subcellularLocation>
        <location evidence="1">Cell membrane</location>
        <topology evidence="1">Multi-pass membrane protein</topology>
    </subcellularLocation>
</comment>
<evidence type="ECO:0000256" key="6">
    <source>
        <dbReference type="ARBA" id="ARBA00043993"/>
    </source>
</evidence>
<dbReference type="PANTHER" id="PTHR30509">
    <property type="entry name" value="P-HYDROXYBENZOIC ACID EFFLUX PUMP SUBUNIT-RELATED"/>
    <property type="match status" value="1"/>
</dbReference>
<evidence type="ECO:0000256" key="7">
    <source>
        <dbReference type="SAM" id="MobiDB-lite"/>
    </source>
</evidence>
<dbReference type="InterPro" id="IPR049453">
    <property type="entry name" value="Memb_transporter_dom"/>
</dbReference>
<dbReference type="Proteomes" id="UP000502677">
    <property type="component" value="Chromosome"/>
</dbReference>
<evidence type="ECO:0000259" key="9">
    <source>
        <dbReference type="Pfam" id="PF13515"/>
    </source>
</evidence>
<dbReference type="KEGG" id="lvi:G7068_13975"/>
<dbReference type="RefSeq" id="WP_166292520.1">
    <property type="nucleotide sequence ID" value="NZ_CP049863.1"/>
</dbReference>
<comment type="similarity">
    <text evidence="6">Belongs to the YccS/YhfK family.</text>
</comment>
<keyword evidence="4 8" id="KW-1133">Transmembrane helix</keyword>
<feature type="transmembrane region" description="Helical" evidence="8">
    <location>
        <begin position="131"/>
        <end position="149"/>
    </location>
</feature>
<keyword evidence="2" id="KW-1003">Cell membrane</keyword>
<feature type="transmembrane region" description="Helical" evidence="8">
    <location>
        <begin position="86"/>
        <end position="103"/>
    </location>
</feature>
<evidence type="ECO:0000256" key="3">
    <source>
        <dbReference type="ARBA" id="ARBA00022692"/>
    </source>
</evidence>
<name>A0A6G7XI07_9MICO</name>
<keyword evidence="3 8" id="KW-0812">Transmembrane</keyword>
<feature type="transmembrane region" description="Helical" evidence="8">
    <location>
        <begin position="445"/>
        <end position="462"/>
    </location>
</feature>
<dbReference type="GO" id="GO:0005886">
    <property type="term" value="C:plasma membrane"/>
    <property type="evidence" value="ECO:0007669"/>
    <property type="project" value="UniProtKB-SubCell"/>
</dbReference>
<gene>
    <name evidence="10" type="ORF">G7068_13975</name>
</gene>
<feature type="region of interest" description="Disordered" evidence="7">
    <location>
        <begin position="340"/>
        <end position="378"/>
    </location>
</feature>
<organism evidence="10 11">
    <name type="scientific">Leucobacter viscericola</name>
    <dbReference type="NCBI Taxonomy" id="2714935"/>
    <lineage>
        <taxon>Bacteria</taxon>
        <taxon>Bacillati</taxon>
        <taxon>Actinomycetota</taxon>
        <taxon>Actinomycetes</taxon>
        <taxon>Micrococcales</taxon>
        <taxon>Microbacteriaceae</taxon>
        <taxon>Leucobacter</taxon>
    </lineage>
</organism>
<evidence type="ECO:0000256" key="8">
    <source>
        <dbReference type="SAM" id="Phobius"/>
    </source>
</evidence>
<keyword evidence="5 8" id="KW-0472">Membrane</keyword>
<keyword evidence="11" id="KW-1185">Reference proteome</keyword>
<proteinExistence type="inferred from homology"/>
<feature type="domain" description="Integral membrane bound transporter" evidence="9">
    <location>
        <begin position="404"/>
        <end position="531"/>
    </location>
</feature>
<protein>
    <submittedName>
        <fullName evidence="10">FUSC family protein</fullName>
    </submittedName>
</protein>
<feature type="transmembrane region" description="Helical" evidence="8">
    <location>
        <begin position="29"/>
        <end position="50"/>
    </location>
</feature>
<evidence type="ECO:0000256" key="4">
    <source>
        <dbReference type="ARBA" id="ARBA00022989"/>
    </source>
</evidence>
<evidence type="ECO:0000256" key="5">
    <source>
        <dbReference type="ARBA" id="ARBA00023136"/>
    </source>
</evidence>
<dbReference type="PANTHER" id="PTHR30509:SF9">
    <property type="entry name" value="MULTIDRUG RESISTANCE PROTEIN MDTO"/>
    <property type="match status" value="1"/>
</dbReference>
<dbReference type="AlphaFoldDB" id="A0A6G7XI07"/>
<dbReference type="Pfam" id="PF13515">
    <property type="entry name" value="FUSC_2"/>
    <property type="match status" value="1"/>
</dbReference>
<feature type="transmembrane region" description="Helical" evidence="8">
    <location>
        <begin position="468"/>
        <end position="486"/>
    </location>
</feature>
<evidence type="ECO:0000313" key="11">
    <source>
        <dbReference type="Proteomes" id="UP000502677"/>
    </source>
</evidence>
<evidence type="ECO:0000313" key="10">
    <source>
        <dbReference type="EMBL" id="QIK64183.1"/>
    </source>
</evidence>
<accession>A0A6G7XI07</accession>
<reference evidence="10 11" key="1">
    <citation type="submission" date="2020-03" db="EMBL/GenBank/DDBJ databases">
        <title>Leucobacter sp. nov., isolated from beetles.</title>
        <authorList>
            <person name="Hyun D.-W."/>
            <person name="Bae J.-W."/>
        </authorList>
    </citation>
    <scope>NUCLEOTIDE SEQUENCE [LARGE SCALE GENOMIC DNA]</scope>
    <source>
        <strain evidence="10 11">HDW9C</strain>
    </source>
</reference>
<evidence type="ECO:0000256" key="2">
    <source>
        <dbReference type="ARBA" id="ARBA00022475"/>
    </source>
</evidence>